<gene>
    <name evidence="1" type="ORF">E5225_10855</name>
</gene>
<keyword evidence="2" id="KW-1185">Reference proteome</keyword>
<dbReference type="AlphaFoldDB" id="A0A4P7SJJ0"/>
<dbReference type="EMBL" id="CP039291">
    <property type="protein sequence ID" value="QCB93991.1"/>
    <property type="molecule type" value="Genomic_DNA"/>
</dbReference>
<dbReference type="KEGG" id="celz:E5225_10855"/>
<protein>
    <submittedName>
        <fullName evidence="1">Uncharacterized protein</fullName>
    </submittedName>
</protein>
<dbReference type="Proteomes" id="UP000296469">
    <property type="component" value="Chromosome"/>
</dbReference>
<sequence length="106" mass="11359">MTLVPVVLLALLAAGAVLLLARASSEDAAAGDESPWESFRRGLRARREPDAEQAQAAAAAAVEPRDVSLADFLRANVQEGDGYLHVEELTEDLHRAAQTLRVRRGA</sequence>
<name>A0A4P7SJJ0_9CELL</name>
<dbReference type="RefSeq" id="WP_135974130.1">
    <property type="nucleotide sequence ID" value="NZ_CP039291.1"/>
</dbReference>
<accession>A0A4P7SJJ0</accession>
<proteinExistence type="predicted"/>
<reference evidence="1 2" key="1">
    <citation type="submission" date="2019-04" db="EMBL/GenBank/DDBJ databases">
        <title>Isolation and identification of Cellulomonas shaoxiangyii sp. Nov. isolated from feces of the Tibetan antelopes (Pantholops hodgsonii) in the Qinghai-Tibet plateau of China.</title>
        <authorList>
            <person name="Tian Z."/>
        </authorList>
    </citation>
    <scope>NUCLEOTIDE SEQUENCE [LARGE SCALE GENOMIC DNA]</scope>
    <source>
        <strain evidence="1 2">Z28</strain>
    </source>
</reference>
<evidence type="ECO:0000313" key="1">
    <source>
        <dbReference type="EMBL" id="QCB93991.1"/>
    </source>
</evidence>
<organism evidence="1 2">
    <name type="scientific">Cellulomonas shaoxiangyii</name>
    <dbReference type="NCBI Taxonomy" id="2566013"/>
    <lineage>
        <taxon>Bacteria</taxon>
        <taxon>Bacillati</taxon>
        <taxon>Actinomycetota</taxon>
        <taxon>Actinomycetes</taxon>
        <taxon>Micrococcales</taxon>
        <taxon>Cellulomonadaceae</taxon>
        <taxon>Cellulomonas</taxon>
    </lineage>
</organism>
<evidence type="ECO:0000313" key="2">
    <source>
        <dbReference type="Proteomes" id="UP000296469"/>
    </source>
</evidence>
<dbReference type="OrthoDB" id="4829683at2"/>